<reference evidence="2" key="1">
    <citation type="submission" date="2021-01" db="EMBL/GenBank/DDBJ databases">
        <title>Caligus Genome Assembly.</title>
        <authorList>
            <person name="Gallardo-Escarate C."/>
        </authorList>
    </citation>
    <scope>NUCLEOTIDE SEQUENCE [LARGE SCALE GENOMIC DNA]</scope>
</reference>
<dbReference type="Proteomes" id="UP000595437">
    <property type="component" value="Chromosome 17"/>
</dbReference>
<dbReference type="EMBL" id="CP045906">
    <property type="protein sequence ID" value="QQP34804.1"/>
    <property type="molecule type" value="Genomic_DNA"/>
</dbReference>
<keyword evidence="2" id="KW-1185">Reference proteome</keyword>
<protein>
    <recommendedName>
        <fullName evidence="3">Mos1 transposase HTH domain-containing protein</fullName>
    </recommendedName>
</protein>
<organism evidence="1 2">
    <name type="scientific">Caligus rogercresseyi</name>
    <name type="common">Sea louse</name>
    <dbReference type="NCBI Taxonomy" id="217165"/>
    <lineage>
        <taxon>Eukaryota</taxon>
        <taxon>Metazoa</taxon>
        <taxon>Ecdysozoa</taxon>
        <taxon>Arthropoda</taxon>
        <taxon>Crustacea</taxon>
        <taxon>Multicrustacea</taxon>
        <taxon>Hexanauplia</taxon>
        <taxon>Copepoda</taxon>
        <taxon>Siphonostomatoida</taxon>
        <taxon>Caligidae</taxon>
        <taxon>Caligus</taxon>
    </lineage>
</organism>
<dbReference type="OrthoDB" id="10017160at2759"/>
<dbReference type="AlphaFoldDB" id="A0A7T8GN10"/>
<proteinExistence type="predicted"/>
<sequence length="72" mass="8048">MDISDFCSCFLIRIQLVKTVNKIHGNLISSFLDSCLGLSTIKRWRKDFDNGSVALEKDTSSRKTPGDEGILL</sequence>
<evidence type="ECO:0008006" key="3">
    <source>
        <dbReference type="Google" id="ProtNLM"/>
    </source>
</evidence>
<evidence type="ECO:0000313" key="1">
    <source>
        <dbReference type="EMBL" id="QQP34804.1"/>
    </source>
</evidence>
<accession>A0A7T8GN10</accession>
<evidence type="ECO:0000313" key="2">
    <source>
        <dbReference type="Proteomes" id="UP000595437"/>
    </source>
</evidence>
<gene>
    <name evidence="1" type="ORF">FKW44_022822</name>
</gene>
<name>A0A7T8GN10_CALRO</name>